<dbReference type="InterPro" id="IPR050320">
    <property type="entry name" value="N5-glutamine_MTase"/>
</dbReference>
<feature type="domain" description="Release factor glutamine methyltransferase N-terminal" evidence="7">
    <location>
        <begin position="5"/>
        <end position="69"/>
    </location>
</feature>
<dbReference type="NCBIfam" id="TIGR03534">
    <property type="entry name" value="RF_mod_PrmC"/>
    <property type="match status" value="1"/>
</dbReference>
<reference evidence="8 9" key="1">
    <citation type="journal article" date="2018" name="Int. J. Syst. Evol. Microbiol.">
        <title>Mesosutterella multiformis gen. nov., sp. nov., a member of the family Sutterellaceae and Sutterella megalosphaeroides sp. nov., isolated from human faeces.</title>
        <authorList>
            <person name="Sakamoto M."/>
            <person name="Ikeyama N."/>
            <person name="Kunihiro T."/>
            <person name="Iino T."/>
            <person name="Yuki M."/>
            <person name="Ohkuma M."/>
        </authorList>
    </citation>
    <scope>NUCLEOTIDE SEQUENCE [LARGE SCALE GENOMIC DNA]</scope>
    <source>
        <strain evidence="8 9">4NBBH2</strain>
    </source>
</reference>
<sequence length="270" mass="29764">MARVEELLRETRETIGIFETRLLLALAMHVRVERLVAHPEEEVTPEAETAFRGYAARRLAGEPYPYIAGEQEFYGRSFRVTPDVLIPRPDTELIVELALEELKRFRRPTVLDMGTGSGCIAITVALENPKAEVWASDRSEAALEVARGNAGKSGVRFLQGSWYKALPPDAPKFDLILSNPPYIDPESPYLSDLTYEPQTALVSGNHGMDDLREIAEGAAAHLAPGGCLMVEHGFDQGEACRKVFTEAGLSDAETLKDLGGNDRVTRGRLR</sequence>
<dbReference type="Pfam" id="PF17827">
    <property type="entry name" value="PrmC_N"/>
    <property type="match status" value="1"/>
</dbReference>
<evidence type="ECO:0000256" key="1">
    <source>
        <dbReference type="ARBA" id="ARBA00022603"/>
    </source>
</evidence>
<evidence type="ECO:0000313" key="9">
    <source>
        <dbReference type="Proteomes" id="UP000266091"/>
    </source>
</evidence>
<dbReference type="GO" id="GO:0102559">
    <property type="term" value="F:peptide chain release factor N(5)-glutamine methyltransferase activity"/>
    <property type="evidence" value="ECO:0007669"/>
    <property type="project" value="UniProtKB-EC"/>
</dbReference>
<dbReference type="EC" id="2.1.1.297" evidence="5"/>
<comment type="catalytic activity">
    <reaction evidence="4 5">
        <text>L-glutaminyl-[peptide chain release factor] + S-adenosyl-L-methionine = N(5)-methyl-L-glutaminyl-[peptide chain release factor] + S-adenosyl-L-homocysteine + H(+)</text>
        <dbReference type="Rhea" id="RHEA:42896"/>
        <dbReference type="Rhea" id="RHEA-COMP:10271"/>
        <dbReference type="Rhea" id="RHEA-COMP:10272"/>
        <dbReference type="ChEBI" id="CHEBI:15378"/>
        <dbReference type="ChEBI" id="CHEBI:30011"/>
        <dbReference type="ChEBI" id="CHEBI:57856"/>
        <dbReference type="ChEBI" id="CHEBI:59789"/>
        <dbReference type="ChEBI" id="CHEBI:61891"/>
        <dbReference type="EC" id="2.1.1.297"/>
    </reaction>
</comment>
<dbReference type="Gene3D" id="3.40.50.150">
    <property type="entry name" value="Vaccinia Virus protein VP39"/>
    <property type="match status" value="1"/>
</dbReference>
<comment type="similarity">
    <text evidence="5">Belongs to the protein N5-glutamine methyltransferase family. PrmC subfamily.</text>
</comment>
<dbReference type="FunFam" id="3.40.50.150:FF:000053">
    <property type="entry name" value="Release factor glutamine methyltransferase"/>
    <property type="match status" value="1"/>
</dbReference>
<comment type="caution">
    <text evidence="8">The sequence shown here is derived from an EMBL/GenBank/DDBJ whole genome shotgun (WGS) entry which is preliminary data.</text>
</comment>
<feature type="binding site" evidence="5">
    <location>
        <position position="179"/>
    </location>
    <ligand>
        <name>S-adenosyl-L-methionine</name>
        <dbReference type="ChEBI" id="CHEBI:59789"/>
    </ligand>
</feature>
<dbReference type="OrthoDB" id="9800643at2"/>
<dbReference type="InterPro" id="IPR004556">
    <property type="entry name" value="HemK-like"/>
</dbReference>
<dbReference type="NCBIfam" id="TIGR00536">
    <property type="entry name" value="hemK_fam"/>
    <property type="match status" value="1"/>
</dbReference>
<protein>
    <recommendedName>
        <fullName evidence="5">Release factor glutamine methyltransferase</fullName>
        <shortName evidence="5">RF MTase</shortName>
        <ecNumber evidence="5">2.1.1.297</ecNumber>
    </recommendedName>
    <alternativeName>
        <fullName evidence="5">N5-glutamine methyltransferase PrmC</fullName>
    </alternativeName>
    <alternativeName>
        <fullName evidence="5">Protein-(glutamine-N5) MTase PrmC</fullName>
    </alternativeName>
    <alternativeName>
        <fullName evidence="5">Protein-glutamine N-methyltransferase PrmC</fullName>
    </alternativeName>
</protein>
<dbReference type="Proteomes" id="UP000266091">
    <property type="component" value="Unassembled WGS sequence"/>
</dbReference>
<comment type="function">
    <text evidence="5">Methylates the class 1 translation termination release factors RF1/PrfA and RF2/PrfB on the glutamine residue of the universally conserved GGQ motif.</text>
</comment>
<dbReference type="InterPro" id="IPR029063">
    <property type="entry name" value="SAM-dependent_MTases_sf"/>
</dbReference>
<dbReference type="InterPro" id="IPR019874">
    <property type="entry name" value="RF_methyltr_PrmC"/>
</dbReference>
<feature type="binding site" evidence="5">
    <location>
        <begin position="114"/>
        <end position="118"/>
    </location>
    <ligand>
        <name>S-adenosyl-L-methionine</name>
        <dbReference type="ChEBI" id="CHEBI:59789"/>
    </ligand>
</feature>
<feature type="binding site" evidence="5">
    <location>
        <begin position="179"/>
        <end position="182"/>
    </location>
    <ligand>
        <name>substrate</name>
    </ligand>
</feature>
<dbReference type="PANTHER" id="PTHR18895:SF74">
    <property type="entry name" value="MTRF1L RELEASE FACTOR GLUTAMINE METHYLTRANSFERASE"/>
    <property type="match status" value="1"/>
</dbReference>
<keyword evidence="1 5" id="KW-0489">Methyltransferase</keyword>
<accession>A0A388SCD0</accession>
<evidence type="ECO:0000256" key="2">
    <source>
        <dbReference type="ARBA" id="ARBA00022679"/>
    </source>
</evidence>
<dbReference type="InterPro" id="IPR040758">
    <property type="entry name" value="PrmC_N"/>
</dbReference>
<accession>A0A401LKL9</accession>
<proteinExistence type="inferred from homology"/>
<keyword evidence="9" id="KW-1185">Reference proteome</keyword>
<evidence type="ECO:0000313" key="8">
    <source>
        <dbReference type="EMBL" id="GBO93131.1"/>
    </source>
</evidence>
<evidence type="ECO:0000259" key="7">
    <source>
        <dbReference type="Pfam" id="PF17827"/>
    </source>
</evidence>
<organism evidence="8 9">
    <name type="scientific">Mesosutterella multiformis</name>
    <dbReference type="NCBI Taxonomy" id="2259133"/>
    <lineage>
        <taxon>Bacteria</taxon>
        <taxon>Pseudomonadati</taxon>
        <taxon>Pseudomonadota</taxon>
        <taxon>Betaproteobacteria</taxon>
        <taxon>Burkholderiales</taxon>
        <taxon>Sutterellaceae</taxon>
        <taxon>Mesosutterella</taxon>
    </lineage>
</organism>
<dbReference type="Pfam" id="PF05175">
    <property type="entry name" value="MTS"/>
    <property type="match status" value="1"/>
</dbReference>
<evidence type="ECO:0000256" key="3">
    <source>
        <dbReference type="ARBA" id="ARBA00022691"/>
    </source>
</evidence>
<dbReference type="InterPro" id="IPR002052">
    <property type="entry name" value="DNA_methylase_N6_adenine_CS"/>
</dbReference>
<dbReference type="Gene3D" id="1.10.8.10">
    <property type="entry name" value="DNA helicase RuvA subunit, C-terminal domain"/>
    <property type="match status" value="1"/>
</dbReference>
<keyword evidence="2 5" id="KW-0808">Transferase</keyword>
<dbReference type="AlphaFoldDB" id="A0A388SCD0"/>
<evidence type="ECO:0000259" key="6">
    <source>
        <dbReference type="Pfam" id="PF05175"/>
    </source>
</evidence>
<dbReference type="CDD" id="cd02440">
    <property type="entry name" value="AdoMet_MTases"/>
    <property type="match status" value="1"/>
</dbReference>
<dbReference type="GO" id="GO:0003676">
    <property type="term" value="F:nucleic acid binding"/>
    <property type="evidence" value="ECO:0007669"/>
    <property type="project" value="InterPro"/>
</dbReference>
<keyword evidence="3 5" id="KW-0949">S-adenosyl-L-methionine</keyword>
<dbReference type="RefSeq" id="WP_116269584.1">
    <property type="nucleotide sequence ID" value="NZ_BGZJ01000001.1"/>
</dbReference>
<feature type="domain" description="Methyltransferase small" evidence="6">
    <location>
        <begin position="97"/>
        <end position="183"/>
    </location>
</feature>
<evidence type="ECO:0000256" key="5">
    <source>
        <dbReference type="HAMAP-Rule" id="MF_02126"/>
    </source>
</evidence>
<feature type="binding site" evidence="5">
    <location>
        <position position="137"/>
    </location>
    <ligand>
        <name>S-adenosyl-L-methionine</name>
        <dbReference type="ChEBI" id="CHEBI:59789"/>
    </ligand>
</feature>
<dbReference type="InterPro" id="IPR007848">
    <property type="entry name" value="Small_mtfrase_dom"/>
</dbReference>
<name>A0A388SCD0_9BURK</name>
<dbReference type="PANTHER" id="PTHR18895">
    <property type="entry name" value="HEMK METHYLTRANSFERASE"/>
    <property type="match status" value="1"/>
</dbReference>
<feature type="binding site" evidence="5">
    <location>
        <position position="162"/>
    </location>
    <ligand>
        <name>S-adenosyl-L-methionine</name>
        <dbReference type="ChEBI" id="CHEBI:59789"/>
    </ligand>
</feature>
<dbReference type="SUPFAM" id="SSF53335">
    <property type="entry name" value="S-adenosyl-L-methionine-dependent methyltransferases"/>
    <property type="match status" value="1"/>
</dbReference>
<gene>
    <name evidence="8" type="primary">hemK</name>
    <name evidence="5" type="synonym">prmC</name>
    <name evidence="8" type="ORF">MESMUL_04850</name>
</gene>
<dbReference type="PROSITE" id="PS00092">
    <property type="entry name" value="N6_MTASE"/>
    <property type="match status" value="1"/>
</dbReference>
<dbReference type="HAMAP" id="MF_02126">
    <property type="entry name" value="RF_methyltr_PrmC"/>
    <property type="match status" value="1"/>
</dbReference>
<dbReference type="EMBL" id="BGZJ01000001">
    <property type="protein sequence ID" value="GBO93131.1"/>
    <property type="molecule type" value="Genomic_DNA"/>
</dbReference>
<evidence type="ECO:0000256" key="4">
    <source>
        <dbReference type="ARBA" id="ARBA00048391"/>
    </source>
</evidence>
<dbReference type="GO" id="GO:0032259">
    <property type="term" value="P:methylation"/>
    <property type="evidence" value="ECO:0007669"/>
    <property type="project" value="UniProtKB-KW"/>
</dbReference>